<feature type="domain" description="IrrE N-terminal-like" evidence="1">
    <location>
        <begin position="164"/>
        <end position="294"/>
    </location>
</feature>
<dbReference type="PANTHER" id="PTHR43236">
    <property type="entry name" value="ANTITOXIN HIGA1"/>
    <property type="match status" value="1"/>
</dbReference>
<keyword evidence="3" id="KW-1185">Reference proteome</keyword>
<protein>
    <submittedName>
        <fullName evidence="2">ImmA/IrrE family metallo-endopeptidase</fullName>
    </submittedName>
</protein>
<dbReference type="InterPro" id="IPR010359">
    <property type="entry name" value="IrrE_HExxH"/>
</dbReference>
<evidence type="ECO:0000259" key="1">
    <source>
        <dbReference type="Pfam" id="PF06114"/>
    </source>
</evidence>
<dbReference type="Gene3D" id="1.10.10.2910">
    <property type="match status" value="1"/>
</dbReference>
<reference evidence="2 3" key="1">
    <citation type="submission" date="2020-08" db="EMBL/GenBank/DDBJ databases">
        <title>Novel species isolated from subtropical streams in China.</title>
        <authorList>
            <person name="Lu H."/>
        </authorList>
    </citation>
    <scope>NUCLEOTIDE SEQUENCE [LARGE SCALE GENOMIC DNA]</scope>
    <source>
        <strain evidence="2 3">NL8W</strain>
    </source>
</reference>
<sequence>MEDLLEFSPAVLEWAATQSGKTVGEIASKISKKKPEEIQYGKMSQSQATRFAKLAGVPFGYLFLDTPPGSRVNPIADFRTTSNATPLSKDFFAMYDDIDFKQSWYKDLLKSLGAEPLPFVAKFSTKSSAEEVALDMRKTMGVSFAEIAGLPNSDAVFSYLSGKAEDSGILIFKNSQAGNNWRRALQVTEFRGFVLSDRFAPAIFINGSDAPAAWVFTLAHELAHIWFGDSGISDTDTKSANKQERLCNSVAAEFLVPARDFKRVWDERDIDVNSKLELARKSFKVSLLVIARRAFELDLIPSGKYSEIYQVVRNNAAKPKDSEGGDYYRTLPIRNSRRLTNQVARLAATGGISFREAGQLLNTNPNNVMTYYAKNSNSFST</sequence>
<organism evidence="2 3">
    <name type="scientific">Undibacterium umbellatum</name>
    <dbReference type="NCBI Taxonomy" id="2762300"/>
    <lineage>
        <taxon>Bacteria</taxon>
        <taxon>Pseudomonadati</taxon>
        <taxon>Pseudomonadota</taxon>
        <taxon>Betaproteobacteria</taxon>
        <taxon>Burkholderiales</taxon>
        <taxon>Oxalobacteraceae</taxon>
        <taxon>Undibacterium</taxon>
    </lineage>
</organism>
<dbReference type="Proteomes" id="UP000646911">
    <property type="component" value="Unassembled WGS sequence"/>
</dbReference>
<comment type="caution">
    <text evidence="2">The sequence shown here is derived from an EMBL/GenBank/DDBJ whole genome shotgun (WGS) entry which is preliminary data.</text>
</comment>
<dbReference type="PANTHER" id="PTHR43236:SF2">
    <property type="entry name" value="BLL0069 PROTEIN"/>
    <property type="match status" value="1"/>
</dbReference>
<proteinExistence type="predicted"/>
<dbReference type="Pfam" id="PF06114">
    <property type="entry name" value="Peptidase_M78"/>
    <property type="match status" value="1"/>
</dbReference>
<dbReference type="EMBL" id="JACOFX010000002">
    <property type="protein sequence ID" value="MBC3907313.1"/>
    <property type="molecule type" value="Genomic_DNA"/>
</dbReference>
<evidence type="ECO:0000313" key="3">
    <source>
        <dbReference type="Proteomes" id="UP000646911"/>
    </source>
</evidence>
<evidence type="ECO:0000313" key="2">
    <source>
        <dbReference type="EMBL" id="MBC3907313.1"/>
    </source>
</evidence>
<dbReference type="RefSeq" id="WP_186952703.1">
    <property type="nucleotide sequence ID" value="NZ_JACOFX010000002.1"/>
</dbReference>
<name>A0ABR6Z6N4_9BURK</name>
<accession>A0ABR6Z6N4</accession>
<gene>
    <name evidence="2" type="ORF">H8L47_07040</name>
</gene>
<dbReference type="InterPro" id="IPR052345">
    <property type="entry name" value="Rad_response_metalloprotease"/>
</dbReference>